<name>A0ABQ3VPH4_9CHLR</name>
<accession>A0ABQ3VPH4</accession>
<dbReference type="RefSeq" id="WP_201364844.1">
    <property type="nucleotide sequence ID" value="NZ_BNJJ01000016.1"/>
</dbReference>
<dbReference type="Pfam" id="PF19538">
    <property type="entry name" value="DUF6062"/>
    <property type="match status" value="1"/>
</dbReference>
<organism evidence="1 2">
    <name type="scientific">Dictyobacter formicarum</name>
    <dbReference type="NCBI Taxonomy" id="2778368"/>
    <lineage>
        <taxon>Bacteria</taxon>
        <taxon>Bacillati</taxon>
        <taxon>Chloroflexota</taxon>
        <taxon>Ktedonobacteria</taxon>
        <taxon>Ktedonobacterales</taxon>
        <taxon>Dictyobacteraceae</taxon>
        <taxon>Dictyobacter</taxon>
    </lineage>
</organism>
<dbReference type="EMBL" id="BNJJ01000016">
    <property type="protein sequence ID" value="GHO87273.1"/>
    <property type="molecule type" value="Genomic_DNA"/>
</dbReference>
<dbReference type="Proteomes" id="UP000635565">
    <property type="component" value="Unassembled WGS sequence"/>
</dbReference>
<keyword evidence="2" id="KW-1185">Reference proteome</keyword>
<comment type="caution">
    <text evidence="1">The sequence shown here is derived from an EMBL/GenBank/DDBJ whole genome shotgun (WGS) entry which is preliminary data.</text>
</comment>
<proteinExistence type="predicted"/>
<reference evidence="1 2" key="1">
    <citation type="journal article" date="2021" name="Int. J. Syst. Evol. Microbiol.">
        <title>Reticulibacter mediterranei gen. nov., sp. nov., within the new family Reticulibacteraceae fam. nov., and Ktedonospora formicarum gen. nov., sp. nov., Ktedonobacter robiniae sp. nov., Dictyobacter formicarum sp. nov. and Dictyobacter arantiisoli sp. nov., belonging to the class Ktedonobacteria.</title>
        <authorList>
            <person name="Yabe S."/>
            <person name="Zheng Y."/>
            <person name="Wang C.M."/>
            <person name="Sakai Y."/>
            <person name="Abe K."/>
            <person name="Yokota A."/>
            <person name="Donadio S."/>
            <person name="Cavaletti L."/>
            <person name="Monciardini P."/>
        </authorList>
    </citation>
    <scope>NUCLEOTIDE SEQUENCE [LARGE SCALE GENOMIC DNA]</scope>
    <source>
        <strain evidence="1 2">SOSP1-9</strain>
    </source>
</reference>
<protein>
    <submittedName>
        <fullName evidence="1">Uncharacterized protein</fullName>
    </submittedName>
</protein>
<dbReference type="InterPro" id="IPR045706">
    <property type="entry name" value="DUF6062"/>
</dbReference>
<evidence type="ECO:0000313" key="1">
    <source>
        <dbReference type="EMBL" id="GHO87273.1"/>
    </source>
</evidence>
<gene>
    <name evidence="1" type="ORF">KSZ_52790</name>
</gene>
<evidence type="ECO:0000313" key="2">
    <source>
        <dbReference type="Proteomes" id="UP000635565"/>
    </source>
</evidence>
<sequence>MVKTREYQALLSVCAREGCPLCNLVYESIYRYLDSWKYELFTDVDIRQELRNTQGFCHIHTWQLARMGATLPIAQAYRDILSDTIDQLQQSSTSTAAPGGGLFRRLFESKGDSTNKPNCPACKQKNQAEERYIHSLRQALLDDEFLAALSQSTGLCLDHFKLASELRTSEVVGNWPQRLRQAQLTCLKRLDAQLGELIRKHDYRFKEEERGSEMHAWKRAAGLVAGEDVLS</sequence>